<keyword evidence="3" id="KW-1185">Reference proteome</keyword>
<dbReference type="AlphaFoldDB" id="A0AAD7SZ91"/>
<gene>
    <name evidence="2" type="ORF">AAFF_G00162920</name>
</gene>
<name>A0AAD7SZ91_9TELE</name>
<protein>
    <submittedName>
        <fullName evidence="2">Uncharacterized protein</fullName>
    </submittedName>
</protein>
<evidence type="ECO:0000256" key="1">
    <source>
        <dbReference type="SAM" id="MobiDB-lite"/>
    </source>
</evidence>
<feature type="compositionally biased region" description="Basic and acidic residues" evidence="1">
    <location>
        <begin position="89"/>
        <end position="113"/>
    </location>
</feature>
<accession>A0AAD7SZ91</accession>
<dbReference type="Proteomes" id="UP001221898">
    <property type="component" value="Unassembled WGS sequence"/>
</dbReference>
<organism evidence="2 3">
    <name type="scientific">Aldrovandia affinis</name>
    <dbReference type="NCBI Taxonomy" id="143900"/>
    <lineage>
        <taxon>Eukaryota</taxon>
        <taxon>Metazoa</taxon>
        <taxon>Chordata</taxon>
        <taxon>Craniata</taxon>
        <taxon>Vertebrata</taxon>
        <taxon>Euteleostomi</taxon>
        <taxon>Actinopterygii</taxon>
        <taxon>Neopterygii</taxon>
        <taxon>Teleostei</taxon>
        <taxon>Notacanthiformes</taxon>
        <taxon>Halosauridae</taxon>
        <taxon>Aldrovandia</taxon>
    </lineage>
</organism>
<reference evidence="2" key="1">
    <citation type="journal article" date="2023" name="Science">
        <title>Genome structures resolve the early diversification of teleost fishes.</title>
        <authorList>
            <person name="Parey E."/>
            <person name="Louis A."/>
            <person name="Montfort J."/>
            <person name="Bouchez O."/>
            <person name="Roques C."/>
            <person name="Iampietro C."/>
            <person name="Lluch J."/>
            <person name="Castinel A."/>
            <person name="Donnadieu C."/>
            <person name="Desvignes T."/>
            <person name="Floi Bucao C."/>
            <person name="Jouanno E."/>
            <person name="Wen M."/>
            <person name="Mejri S."/>
            <person name="Dirks R."/>
            <person name="Jansen H."/>
            <person name="Henkel C."/>
            <person name="Chen W.J."/>
            <person name="Zahm M."/>
            <person name="Cabau C."/>
            <person name="Klopp C."/>
            <person name="Thompson A.W."/>
            <person name="Robinson-Rechavi M."/>
            <person name="Braasch I."/>
            <person name="Lecointre G."/>
            <person name="Bobe J."/>
            <person name="Postlethwait J.H."/>
            <person name="Berthelot C."/>
            <person name="Roest Crollius H."/>
            <person name="Guiguen Y."/>
        </authorList>
    </citation>
    <scope>NUCLEOTIDE SEQUENCE</scope>
    <source>
        <strain evidence="2">NC1722</strain>
    </source>
</reference>
<evidence type="ECO:0000313" key="2">
    <source>
        <dbReference type="EMBL" id="KAJ8411484.1"/>
    </source>
</evidence>
<evidence type="ECO:0000313" key="3">
    <source>
        <dbReference type="Proteomes" id="UP001221898"/>
    </source>
</evidence>
<comment type="caution">
    <text evidence="2">The sequence shown here is derived from an EMBL/GenBank/DDBJ whole genome shotgun (WGS) entry which is preliminary data.</text>
</comment>
<feature type="compositionally biased region" description="Polar residues" evidence="1">
    <location>
        <begin position="71"/>
        <end position="83"/>
    </location>
</feature>
<proteinExistence type="predicted"/>
<sequence length="131" mass="14036">MHQSRGNVQCTSGRRNQHTALIRPIAAPAARSKPIRFCRPHWAGSNQPAWPPSDRPGTGHCGPGGGAVLSDFTTSERVPSSSARMCLSAERDRRPSPGNTAERRIVSGDERESPVTAGMRLWLPATSPSGL</sequence>
<dbReference type="EMBL" id="JAINUG010000022">
    <property type="protein sequence ID" value="KAJ8411484.1"/>
    <property type="molecule type" value="Genomic_DNA"/>
</dbReference>
<feature type="region of interest" description="Disordered" evidence="1">
    <location>
        <begin position="43"/>
        <end position="131"/>
    </location>
</feature>